<protein>
    <submittedName>
        <fullName evidence="2">Flagellar motor switch protein FliM</fullName>
    </submittedName>
</protein>
<feature type="domain" description="Flagellar motor switch protein FliN-like C-terminal" evidence="1">
    <location>
        <begin position="220"/>
        <end position="287"/>
    </location>
</feature>
<comment type="caution">
    <text evidence="2">The sequence shown here is derived from an EMBL/GenBank/DDBJ whole genome shotgun (WGS) entry which is preliminary data.</text>
</comment>
<proteinExistence type="predicted"/>
<reference evidence="2 3" key="1">
    <citation type="submission" date="2017-11" db="EMBL/GenBank/DDBJ databases">
        <title>Genomic Encyclopedia of Archaeal and Bacterial Type Strains, Phase II (KMG-II): From Individual Species to Whole Genera.</title>
        <authorList>
            <person name="Goeker M."/>
        </authorList>
    </citation>
    <scope>NUCLEOTIDE SEQUENCE [LARGE SCALE GENOMIC DNA]</scope>
    <source>
        <strain evidence="2 3">DSM 29128</strain>
    </source>
</reference>
<evidence type="ECO:0000259" key="1">
    <source>
        <dbReference type="Pfam" id="PF01052"/>
    </source>
</evidence>
<name>A0A2M8WN85_9RHOB</name>
<dbReference type="Pfam" id="PF01052">
    <property type="entry name" value="FliMN_C"/>
    <property type="match status" value="1"/>
</dbReference>
<keyword evidence="2" id="KW-0282">Flagellum</keyword>
<evidence type="ECO:0000313" key="2">
    <source>
        <dbReference type="EMBL" id="PJI92379.1"/>
    </source>
</evidence>
<dbReference type="EMBL" id="PGTY01000001">
    <property type="protein sequence ID" value="PJI92379.1"/>
    <property type="molecule type" value="Genomic_DNA"/>
</dbReference>
<sequence>MTDSTQVTLLRRMTRPHGQEVADNPLTSSRAVRLALTKAANDTVGLVLTVQSVAEEVTGLDDMLGTLPDDMMLVGLDRDDSLMGLMALDMEMRAAVLEMETMGALLAHPAEPRSPTLTDKTLCDPLLHAFLSAFPHAVLDTPLEGWMDGVTPGAKVDSTRAAGLVLEDCDYRIVRLTVDLSVADRQAQLVLVLPIQQEVAEQEIVPAAAVDWDGTFQGRVSDAPACLDALLHRFPISLATAQALQVGSVLPLPGCTVSSVRLLSADGKEVAQAKLGQIGGYRAVRLETASHPQLTELPGTPPPPDIATPLPDAIDINVPDIDLMGEGAALDDGLTLDDAPTPMLDEPAEAALDMDFMADGMAKMGDLPFDPDAL</sequence>
<organism evidence="2 3">
    <name type="scientific">Yoonia maricola</name>
    <dbReference type="NCBI Taxonomy" id="420999"/>
    <lineage>
        <taxon>Bacteria</taxon>
        <taxon>Pseudomonadati</taxon>
        <taxon>Pseudomonadota</taxon>
        <taxon>Alphaproteobacteria</taxon>
        <taxon>Rhodobacterales</taxon>
        <taxon>Paracoccaceae</taxon>
        <taxon>Yoonia</taxon>
    </lineage>
</organism>
<dbReference type="AlphaFoldDB" id="A0A2M8WN85"/>
<keyword evidence="2" id="KW-0966">Cell projection</keyword>
<evidence type="ECO:0000313" key="3">
    <source>
        <dbReference type="Proteomes" id="UP000228531"/>
    </source>
</evidence>
<accession>A0A2M8WN85</accession>
<dbReference type="OrthoDB" id="7824563at2"/>
<dbReference type="RefSeq" id="WP_100367205.1">
    <property type="nucleotide sequence ID" value="NZ_PGTY01000001.1"/>
</dbReference>
<gene>
    <name evidence="2" type="ORF">BC777_1228</name>
</gene>
<keyword evidence="3" id="KW-1185">Reference proteome</keyword>
<keyword evidence="2" id="KW-0969">Cilium</keyword>
<dbReference type="InterPro" id="IPR001543">
    <property type="entry name" value="FliN-like_C"/>
</dbReference>
<dbReference type="InterPro" id="IPR036429">
    <property type="entry name" value="SpoA-like_sf"/>
</dbReference>
<dbReference type="Proteomes" id="UP000228531">
    <property type="component" value="Unassembled WGS sequence"/>
</dbReference>
<dbReference type="SUPFAM" id="SSF101801">
    <property type="entry name" value="Surface presentation of antigens (SPOA)"/>
    <property type="match status" value="1"/>
</dbReference>
<dbReference type="Gene3D" id="2.30.330.10">
    <property type="entry name" value="SpoA-like"/>
    <property type="match status" value="1"/>
</dbReference>